<reference evidence="2 3" key="1">
    <citation type="submission" date="2017-06" db="EMBL/GenBank/DDBJ databases">
        <authorList>
            <consortium name="Pathogen Informatics"/>
        </authorList>
    </citation>
    <scope>NUCLEOTIDE SEQUENCE [LARGE SCALE GENOMIC DNA]</scope>
    <source>
        <strain evidence="2 3">NCTC12149</strain>
    </source>
</reference>
<proteinExistence type="predicted"/>
<feature type="transmembrane region" description="Helical" evidence="1">
    <location>
        <begin position="206"/>
        <end position="229"/>
    </location>
</feature>
<keyword evidence="1" id="KW-0472">Membrane</keyword>
<evidence type="ECO:0000256" key="1">
    <source>
        <dbReference type="SAM" id="Phobius"/>
    </source>
</evidence>
<dbReference type="RefSeq" id="WP_093101422.1">
    <property type="nucleotide sequence ID" value="NZ_FNGK01000013.1"/>
</dbReference>
<name>A0AAJ4XD79_9SPHI</name>
<feature type="transmembrane region" description="Helical" evidence="1">
    <location>
        <begin position="354"/>
        <end position="374"/>
    </location>
</feature>
<dbReference type="PANTHER" id="PTHR34219:SF3">
    <property type="entry name" value="BLL7967 PROTEIN"/>
    <property type="match status" value="1"/>
</dbReference>
<keyword evidence="1" id="KW-0812">Transmembrane</keyword>
<gene>
    <name evidence="2" type="ORF">SAMEA4412673_03191</name>
</gene>
<dbReference type="Pfam" id="PF03929">
    <property type="entry name" value="PepSY_TM"/>
    <property type="match status" value="1"/>
</dbReference>
<dbReference type="Proteomes" id="UP000215355">
    <property type="component" value="Chromosome 1"/>
</dbReference>
<keyword evidence="1" id="KW-1133">Transmembrane helix</keyword>
<feature type="transmembrane region" description="Helical" evidence="1">
    <location>
        <begin position="150"/>
        <end position="174"/>
    </location>
</feature>
<feature type="transmembrane region" description="Helical" evidence="1">
    <location>
        <begin position="12"/>
        <end position="34"/>
    </location>
</feature>
<evidence type="ECO:0000313" key="3">
    <source>
        <dbReference type="Proteomes" id="UP000215355"/>
    </source>
</evidence>
<sequence length="398" mass="46509">MVKSFILWLHKWLGLTTGIVVVILGLTGCVYTFFDELKLVCYPDRYILNEHYESKEALPLSSLKEIAIKQLNAGESISRVDLYPDKSRSWIFRVQEIDPDAFGYWNYFKTYKRIFLNPYSGEVLFVENSKTEFFQIILQMHMNLLLGKKYGTWVVGISTIVFVIILLSGIVLWWPKRWKRKTLRKSLWIDWKSKWKRLNYDLHNVLGFYSFLIALVIAITGLVFTYPSFKKAYISFFNSFDGSEIKKLEGEPFKIPNYYPGGEQLDNALHFLLLKYSNAGMMSIRSSKPEDETFDVQIRLTEMRTGEFRWYYFNKKDNSIEKVNSSDNLKVGDRLGTLNYDLHTGNVSGLPTKILAFIISFICASLPITGFIVWRNKVKGQKRKVEKQIKKRDLLKTN</sequence>
<dbReference type="InterPro" id="IPR005625">
    <property type="entry name" value="PepSY-ass_TM"/>
</dbReference>
<protein>
    <submittedName>
        <fullName evidence="2">Uncharacterized iron-regulated membrane protein</fullName>
    </submittedName>
</protein>
<evidence type="ECO:0000313" key="2">
    <source>
        <dbReference type="EMBL" id="SNV55335.1"/>
    </source>
</evidence>
<dbReference type="KEGG" id="smiz:4412673_03191"/>
<dbReference type="PANTHER" id="PTHR34219">
    <property type="entry name" value="IRON-REGULATED INNER MEMBRANE PROTEIN-RELATED"/>
    <property type="match status" value="1"/>
</dbReference>
<organism evidence="2 3">
    <name type="scientific">Sphingobacterium mizutaii</name>
    <dbReference type="NCBI Taxonomy" id="1010"/>
    <lineage>
        <taxon>Bacteria</taxon>
        <taxon>Pseudomonadati</taxon>
        <taxon>Bacteroidota</taxon>
        <taxon>Sphingobacteriia</taxon>
        <taxon>Sphingobacteriales</taxon>
        <taxon>Sphingobacteriaceae</taxon>
        <taxon>Sphingobacterium</taxon>
    </lineage>
</organism>
<dbReference type="EMBL" id="LT906468">
    <property type="protein sequence ID" value="SNV55335.1"/>
    <property type="molecule type" value="Genomic_DNA"/>
</dbReference>
<dbReference type="PROSITE" id="PS51257">
    <property type="entry name" value="PROKAR_LIPOPROTEIN"/>
    <property type="match status" value="1"/>
</dbReference>
<dbReference type="AlphaFoldDB" id="A0AAJ4XD79"/>
<accession>A0AAJ4XD79</accession>